<proteinExistence type="predicted"/>
<dbReference type="PANTHER" id="PTHR34610:SF3">
    <property type="entry name" value="SSL7007 PROTEIN"/>
    <property type="match status" value="1"/>
</dbReference>
<dbReference type="SUPFAM" id="SSF88723">
    <property type="entry name" value="PIN domain-like"/>
    <property type="match status" value="1"/>
</dbReference>
<dbReference type="InterPro" id="IPR002716">
    <property type="entry name" value="PIN_dom"/>
</dbReference>
<sequence length="140" mass="14772">MRLFFDTNVWISAFAAKGLCRDLVRLALALHGGTRVTLVTSGCVAAETARILGDKFNLHGESVDAALQVLALCEQAQDGAIWQPPENFPDADDVAIIAAALAAQADLFITGDKALLALGAVEGMPILEPRAAYLRLRGLG</sequence>
<dbReference type="Proteomes" id="UP000262004">
    <property type="component" value="Chromosome"/>
</dbReference>
<name>A0A2Z6DX13_HYDTE</name>
<evidence type="ECO:0000313" key="2">
    <source>
        <dbReference type="EMBL" id="BBD76987.1"/>
    </source>
</evidence>
<organism evidence="2 3">
    <name type="scientific">Hydrogenophilus thermoluteolus</name>
    <name type="common">Pseudomonas hydrogenothermophila</name>
    <dbReference type="NCBI Taxonomy" id="297"/>
    <lineage>
        <taxon>Bacteria</taxon>
        <taxon>Pseudomonadati</taxon>
        <taxon>Pseudomonadota</taxon>
        <taxon>Hydrogenophilia</taxon>
        <taxon>Hydrogenophilales</taxon>
        <taxon>Hydrogenophilaceae</taxon>
        <taxon>Hydrogenophilus</taxon>
    </lineage>
</organism>
<dbReference type="EMBL" id="AP018558">
    <property type="protein sequence ID" value="BBD76987.1"/>
    <property type="molecule type" value="Genomic_DNA"/>
</dbReference>
<evidence type="ECO:0000259" key="1">
    <source>
        <dbReference type="Pfam" id="PF13470"/>
    </source>
</evidence>
<keyword evidence="3" id="KW-1185">Reference proteome</keyword>
<evidence type="ECO:0000313" key="3">
    <source>
        <dbReference type="Proteomes" id="UP000262004"/>
    </source>
</evidence>
<dbReference type="RefSeq" id="WP_170141258.1">
    <property type="nucleotide sequence ID" value="NZ_AP018558.1"/>
</dbReference>
<reference evidence="2 3" key="1">
    <citation type="submission" date="2018-04" db="EMBL/GenBank/DDBJ databases">
        <title>Complete genome sequence of Hydrogenophilus thermoluteolus TH-1.</title>
        <authorList>
            <person name="Arai H."/>
        </authorList>
    </citation>
    <scope>NUCLEOTIDE SEQUENCE [LARGE SCALE GENOMIC DNA]</scope>
    <source>
        <strain evidence="2 3">TH-1</strain>
    </source>
</reference>
<dbReference type="Pfam" id="PF13470">
    <property type="entry name" value="PIN_3"/>
    <property type="match status" value="1"/>
</dbReference>
<accession>A0A2Z6DX13</accession>
<dbReference type="PANTHER" id="PTHR34610">
    <property type="entry name" value="SSL7007 PROTEIN"/>
    <property type="match status" value="1"/>
</dbReference>
<dbReference type="InterPro" id="IPR029060">
    <property type="entry name" value="PIN-like_dom_sf"/>
</dbReference>
<gene>
    <name evidence="2" type="ORF">HPTL_0719</name>
</gene>
<dbReference type="AlphaFoldDB" id="A0A2Z6DX13"/>
<protein>
    <submittedName>
        <fullName evidence="2">PIN domain-containing protein</fullName>
    </submittedName>
</protein>
<dbReference type="NCBIfam" id="TIGR00305">
    <property type="entry name" value="putative toxin-antitoxin system toxin component, PIN family"/>
    <property type="match status" value="1"/>
</dbReference>
<dbReference type="KEGG" id="htl:HPTL_0719"/>
<dbReference type="InterPro" id="IPR002850">
    <property type="entry name" value="PIN_toxin-like"/>
</dbReference>
<feature type="domain" description="PIN" evidence="1">
    <location>
        <begin position="2"/>
        <end position="114"/>
    </location>
</feature>